<dbReference type="EMBL" id="MDSU01000020">
    <property type="protein sequence ID" value="OSS41103.1"/>
    <property type="molecule type" value="Genomic_DNA"/>
</dbReference>
<dbReference type="InterPro" id="IPR005018">
    <property type="entry name" value="DOMON_domain"/>
</dbReference>
<dbReference type="GO" id="GO:0030667">
    <property type="term" value="C:secretory granule membrane"/>
    <property type="evidence" value="ECO:0007669"/>
    <property type="project" value="TreeGrafter"/>
</dbReference>
<keyword evidence="1" id="KW-0812">Transmembrane</keyword>
<keyword evidence="4" id="KW-1185">Reference proteome</keyword>
<feature type="domain" description="DOMON" evidence="2">
    <location>
        <begin position="53"/>
        <end position="173"/>
    </location>
</feature>
<dbReference type="STRING" id="1562698.DESAMIL20_2041"/>
<dbReference type="GO" id="GO:0005507">
    <property type="term" value="F:copper ion binding"/>
    <property type="evidence" value="ECO:0007669"/>
    <property type="project" value="TreeGrafter"/>
</dbReference>
<dbReference type="AlphaFoldDB" id="A0A1X4XU95"/>
<sequence length="322" mass="36354">MARYLKISSIFFVIGIIVLGFITYEILSNNQKSPVNMTMLGTKYTDHFFDKKTKINLFWKIDKGKINFALQSPGQGWVGIGFDPKGPVMNGADIFMGFVKGGKTYINEEYANTPYSHEPIVQAGGKDCILSYKGESTPKGTILTFTRNLKSCGLHDKTIENKNMTVMLAYSDGKNFTKYHGPNHNEVQINFFGKNKSHKSFMITSHLTSYQIGLIAWALLFIIAGIIGFASSFVEKNINHTESIKKDNTGWFPFFLIMLLSVGEIACAIWLIVELYSNAVNSMIGLITGFNFILMALIVLFYRKFYIDDEVITQDINDEIPW</sequence>
<dbReference type="GO" id="GO:0004500">
    <property type="term" value="F:dopamine beta-monooxygenase activity"/>
    <property type="evidence" value="ECO:0007669"/>
    <property type="project" value="InterPro"/>
</dbReference>
<keyword evidence="1" id="KW-0472">Membrane</keyword>
<dbReference type="GO" id="GO:0042421">
    <property type="term" value="P:norepinephrine biosynthetic process"/>
    <property type="evidence" value="ECO:0007669"/>
    <property type="project" value="TreeGrafter"/>
</dbReference>
<dbReference type="InterPro" id="IPR000945">
    <property type="entry name" value="DBH-like"/>
</dbReference>
<evidence type="ECO:0000259" key="2">
    <source>
        <dbReference type="PROSITE" id="PS50836"/>
    </source>
</evidence>
<accession>A0A1X4XU95</accession>
<dbReference type="RefSeq" id="WP_086034766.1">
    <property type="nucleotide sequence ID" value="NZ_MDSU01000020.1"/>
</dbReference>
<evidence type="ECO:0000256" key="1">
    <source>
        <dbReference type="SAM" id="Phobius"/>
    </source>
</evidence>
<name>A0A1X4XU95_9BACT</name>
<dbReference type="Proteomes" id="UP000194141">
    <property type="component" value="Unassembled WGS sequence"/>
</dbReference>
<dbReference type="SMART" id="SM00664">
    <property type="entry name" value="DoH"/>
    <property type="match status" value="1"/>
</dbReference>
<dbReference type="PROSITE" id="PS50836">
    <property type="entry name" value="DOMON"/>
    <property type="match status" value="1"/>
</dbReference>
<feature type="transmembrane region" description="Helical" evidence="1">
    <location>
        <begin position="7"/>
        <end position="27"/>
    </location>
</feature>
<dbReference type="Pfam" id="PF03351">
    <property type="entry name" value="DOMON"/>
    <property type="match status" value="1"/>
</dbReference>
<proteinExistence type="predicted"/>
<comment type="caution">
    <text evidence="3">The sequence shown here is derived from an EMBL/GenBank/DDBJ whole genome shotgun (WGS) entry which is preliminary data.</text>
</comment>
<dbReference type="GO" id="GO:0042420">
    <property type="term" value="P:dopamine catabolic process"/>
    <property type="evidence" value="ECO:0007669"/>
    <property type="project" value="TreeGrafter"/>
</dbReference>
<organism evidence="3 4">
    <name type="scientific">Desulfurella amilsii</name>
    <dbReference type="NCBI Taxonomy" id="1562698"/>
    <lineage>
        <taxon>Bacteria</taxon>
        <taxon>Pseudomonadati</taxon>
        <taxon>Campylobacterota</taxon>
        <taxon>Desulfurellia</taxon>
        <taxon>Desulfurellales</taxon>
        <taxon>Desulfurellaceae</taxon>
        <taxon>Desulfurella</taxon>
    </lineage>
</organism>
<gene>
    <name evidence="3" type="ORF">DESAMIL20_2041</name>
</gene>
<keyword evidence="1" id="KW-1133">Transmembrane helix</keyword>
<dbReference type="GO" id="GO:0005615">
    <property type="term" value="C:extracellular space"/>
    <property type="evidence" value="ECO:0007669"/>
    <property type="project" value="TreeGrafter"/>
</dbReference>
<dbReference type="PANTHER" id="PTHR10157">
    <property type="entry name" value="DOPAMINE BETA HYDROXYLASE RELATED"/>
    <property type="match status" value="1"/>
</dbReference>
<feature type="transmembrane region" description="Helical" evidence="1">
    <location>
        <begin position="279"/>
        <end position="302"/>
    </location>
</feature>
<protein>
    <recommendedName>
        <fullName evidence="2">DOMON domain-containing protein</fullName>
    </recommendedName>
</protein>
<dbReference type="CDD" id="cd09631">
    <property type="entry name" value="DOMON_DOH"/>
    <property type="match status" value="1"/>
</dbReference>
<dbReference type="GO" id="GO:0006589">
    <property type="term" value="P:octopamine biosynthetic process"/>
    <property type="evidence" value="ECO:0007669"/>
    <property type="project" value="TreeGrafter"/>
</dbReference>
<feature type="transmembrane region" description="Helical" evidence="1">
    <location>
        <begin position="210"/>
        <end position="230"/>
    </location>
</feature>
<dbReference type="InterPro" id="IPR045266">
    <property type="entry name" value="DOH_DOMON"/>
</dbReference>
<evidence type="ECO:0000313" key="3">
    <source>
        <dbReference type="EMBL" id="OSS41103.1"/>
    </source>
</evidence>
<evidence type="ECO:0000313" key="4">
    <source>
        <dbReference type="Proteomes" id="UP000194141"/>
    </source>
</evidence>
<feature type="transmembrane region" description="Helical" evidence="1">
    <location>
        <begin position="251"/>
        <end position="273"/>
    </location>
</feature>
<reference evidence="3 4" key="1">
    <citation type="journal article" date="2017" name="Front. Microbiol.">
        <title>Genome Sequence of Desulfurella amilsii Strain TR1 and Comparative Genomics of Desulfurellaceae Family.</title>
        <authorList>
            <person name="Florentino A.P."/>
            <person name="Stams A.J."/>
            <person name="Sanchez-Andrea I."/>
        </authorList>
    </citation>
    <scope>NUCLEOTIDE SEQUENCE [LARGE SCALE GENOMIC DNA]</scope>
    <source>
        <strain evidence="3 4">TR1</strain>
    </source>
</reference>
<dbReference type="PANTHER" id="PTHR10157:SF23">
    <property type="entry name" value="MOXD1 HOMOLOG 1"/>
    <property type="match status" value="1"/>
</dbReference>
<dbReference type="OrthoDB" id="5431229at2"/>